<dbReference type="EMBL" id="ABJB010613973">
    <property type="status" value="NOT_ANNOTATED_CDS"/>
    <property type="molecule type" value="Genomic_DNA"/>
</dbReference>
<protein>
    <submittedName>
        <fullName evidence="2 3">Uncharacterized protein</fullName>
    </submittedName>
</protein>
<proteinExistence type="predicted"/>
<gene>
    <name evidence="2" type="ORF">IscW_ISCW005194</name>
</gene>
<organism>
    <name type="scientific">Ixodes scapularis</name>
    <name type="common">Black-legged tick</name>
    <name type="synonym">Deer tick</name>
    <dbReference type="NCBI Taxonomy" id="6945"/>
    <lineage>
        <taxon>Eukaryota</taxon>
        <taxon>Metazoa</taxon>
        <taxon>Ecdysozoa</taxon>
        <taxon>Arthropoda</taxon>
        <taxon>Chelicerata</taxon>
        <taxon>Arachnida</taxon>
        <taxon>Acari</taxon>
        <taxon>Parasitiformes</taxon>
        <taxon>Ixodida</taxon>
        <taxon>Ixodoidea</taxon>
        <taxon>Ixodidae</taxon>
        <taxon>Ixodinae</taxon>
        <taxon>Ixodes</taxon>
    </lineage>
</organism>
<keyword evidence="1" id="KW-1133">Transmembrane helix</keyword>
<evidence type="ECO:0000313" key="2">
    <source>
        <dbReference type="EMBL" id="EEC06884.1"/>
    </source>
</evidence>
<dbReference type="HOGENOM" id="CLU_1870251_0_0_1"/>
<dbReference type="AlphaFoldDB" id="B7PJW2"/>
<reference evidence="2 4" key="1">
    <citation type="submission" date="2008-03" db="EMBL/GenBank/DDBJ databases">
        <title>Annotation of Ixodes scapularis.</title>
        <authorList>
            <consortium name="Ixodes scapularis Genome Project Consortium"/>
            <person name="Caler E."/>
            <person name="Hannick L.I."/>
            <person name="Bidwell S."/>
            <person name="Joardar V."/>
            <person name="Thiagarajan M."/>
            <person name="Amedeo P."/>
            <person name="Galinsky K.J."/>
            <person name="Schobel S."/>
            <person name="Inman J."/>
            <person name="Hostetler J."/>
            <person name="Miller J."/>
            <person name="Hammond M."/>
            <person name="Megy K."/>
            <person name="Lawson D."/>
            <person name="Kodira C."/>
            <person name="Sutton G."/>
            <person name="Meyer J."/>
            <person name="Hill C.A."/>
            <person name="Birren B."/>
            <person name="Nene V."/>
            <person name="Collins F."/>
            <person name="Alarcon-Chaidez F."/>
            <person name="Wikel S."/>
            <person name="Strausberg R."/>
        </authorList>
    </citation>
    <scope>NUCLEOTIDE SEQUENCE [LARGE SCALE GENOMIC DNA]</scope>
    <source>
        <strain evidence="4">Wikel</strain>
        <strain evidence="2">Wikel colony</strain>
    </source>
</reference>
<evidence type="ECO:0000313" key="3">
    <source>
        <dbReference type="EnsemblMetazoa" id="ISCW005194-PA"/>
    </source>
</evidence>
<feature type="non-terminal residue" evidence="2">
    <location>
        <position position="1"/>
    </location>
</feature>
<dbReference type="PaxDb" id="6945-B7PJW2"/>
<accession>B7PJW2</accession>
<dbReference type="Proteomes" id="UP000001555">
    <property type="component" value="Unassembled WGS sequence"/>
</dbReference>
<keyword evidence="1" id="KW-0472">Membrane</keyword>
<dbReference type="VEuPathDB" id="VectorBase:ISCW005194"/>
<evidence type="ECO:0000313" key="4">
    <source>
        <dbReference type="Proteomes" id="UP000001555"/>
    </source>
</evidence>
<keyword evidence="1" id="KW-0812">Transmembrane</keyword>
<keyword evidence="4" id="KW-1185">Reference proteome</keyword>
<evidence type="ECO:0000256" key="1">
    <source>
        <dbReference type="SAM" id="Phobius"/>
    </source>
</evidence>
<sequence>LHRTAAFISYFGIISTHFTSHWTHFVLWEDMDCSTLYFFFMHRERGLCIRDFPPSIFISRVLLAAFNTVLVHLFLLHRTSAVPPVTPYLTEPRSDCSYIIQKTACKHYLRSCFFFLCGGPVTLYAQKLTYVTKLPYA</sequence>
<dbReference type="EMBL" id="DS728699">
    <property type="protein sequence ID" value="EEC06884.1"/>
    <property type="molecule type" value="Genomic_DNA"/>
</dbReference>
<dbReference type="InParanoid" id="B7PJW2"/>
<name>B7PJW2_IXOSC</name>
<feature type="transmembrane region" description="Helical" evidence="1">
    <location>
        <begin position="57"/>
        <end position="76"/>
    </location>
</feature>
<dbReference type="EnsemblMetazoa" id="ISCW005194-RA">
    <property type="protein sequence ID" value="ISCW005194-PA"/>
    <property type="gene ID" value="ISCW005194"/>
</dbReference>
<reference evidence="3" key="2">
    <citation type="submission" date="2020-05" db="UniProtKB">
        <authorList>
            <consortium name="EnsemblMetazoa"/>
        </authorList>
    </citation>
    <scope>IDENTIFICATION</scope>
    <source>
        <strain evidence="3">wikel</strain>
    </source>
</reference>
<dbReference type="VEuPathDB" id="VectorBase:ISCI005194"/>